<gene>
    <name evidence="1" type="ORF">MPRG_08360</name>
    <name evidence="2" type="ORF">QXL92_18145</name>
</gene>
<protein>
    <submittedName>
        <fullName evidence="2">Uncharacterized protein</fullName>
    </submittedName>
</protein>
<comment type="caution">
    <text evidence="2">The sequence shown here is derived from an EMBL/GenBank/DDBJ whole genome shotgun (WGS) entry which is preliminary data.</text>
</comment>
<evidence type="ECO:0000313" key="1">
    <source>
        <dbReference type="EMBL" id="GFG77560.1"/>
    </source>
</evidence>
<dbReference type="EMBL" id="JAUFSA010000001">
    <property type="protein sequence ID" value="MDP7736667.1"/>
    <property type="molecule type" value="Genomic_DNA"/>
</dbReference>
<name>A0AAJ1S4F8_9MYCO</name>
<reference evidence="1" key="2">
    <citation type="submission" date="2020-02" db="EMBL/GenBank/DDBJ databases">
        <authorList>
            <person name="Matsumoto Y."/>
            <person name="Kinjo T."/>
            <person name="Motooka D."/>
            <person name="Nabeya D."/>
            <person name="Jung N."/>
            <person name="Uechi K."/>
            <person name="Horii T."/>
            <person name="Iida T."/>
            <person name="Fujita J."/>
            <person name="Nakamura S."/>
        </authorList>
    </citation>
    <scope>NUCLEOTIDE SEQUENCE</scope>
    <source>
        <strain evidence="1">JCM 18565</strain>
    </source>
</reference>
<evidence type="ECO:0000313" key="3">
    <source>
        <dbReference type="Proteomes" id="UP000465240"/>
    </source>
</evidence>
<reference evidence="2" key="3">
    <citation type="submission" date="2023-06" db="EMBL/GenBank/DDBJ databases">
        <title>Identification of two novel mycobacterium reveal diversities and complexities of Mycobacterium gordonae clade.</title>
        <authorList>
            <person name="Matsumoto Y."/>
            <person name="Nakamura S."/>
            <person name="Motooka D."/>
            <person name="Fukushima K."/>
        </authorList>
    </citation>
    <scope>NUCLEOTIDE SEQUENCE</scope>
    <source>
        <strain evidence="2">TY812</strain>
    </source>
</reference>
<reference evidence="1 3" key="1">
    <citation type="journal article" date="2019" name="Emerg. Microbes Infect.">
        <title>Comprehensive subspecies identification of 175 nontuberculous mycobacteria species based on 7547 genomic profiles.</title>
        <authorList>
            <person name="Matsumoto Y."/>
            <person name="Kinjo T."/>
            <person name="Motooka D."/>
            <person name="Nabeya D."/>
            <person name="Jung N."/>
            <person name="Uechi K."/>
            <person name="Horii T."/>
            <person name="Iida T."/>
            <person name="Fujita J."/>
            <person name="Nakamura S."/>
        </authorList>
    </citation>
    <scope>NUCLEOTIDE SEQUENCE [LARGE SCALE GENOMIC DNA]</scope>
    <source>
        <strain evidence="1 3">JCM 18565</strain>
    </source>
</reference>
<dbReference type="AlphaFoldDB" id="A0AAJ1S4F8"/>
<dbReference type="RefSeq" id="WP_240748906.1">
    <property type="nucleotide sequence ID" value="NZ_BLKX01000001.1"/>
</dbReference>
<proteinExistence type="predicted"/>
<dbReference type="EMBL" id="BLKX01000001">
    <property type="protein sequence ID" value="GFG77560.1"/>
    <property type="molecule type" value="Genomic_DNA"/>
</dbReference>
<sequence length="49" mass="5505">MSKIRTRATAILGLDGEGLSQKHAARRQALPRRYAFLESSSMSRAMDRL</sequence>
<dbReference type="Proteomes" id="UP000465240">
    <property type="component" value="Unassembled WGS sequence"/>
</dbReference>
<dbReference type="Proteomes" id="UP001229081">
    <property type="component" value="Unassembled WGS sequence"/>
</dbReference>
<accession>A0AAJ1S4F8</accession>
<evidence type="ECO:0000313" key="2">
    <source>
        <dbReference type="EMBL" id="MDP7736667.1"/>
    </source>
</evidence>
<keyword evidence="3" id="KW-1185">Reference proteome</keyword>
<organism evidence="2 4">
    <name type="scientific">Mycobacterium paragordonae</name>
    <dbReference type="NCBI Taxonomy" id="1389713"/>
    <lineage>
        <taxon>Bacteria</taxon>
        <taxon>Bacillati</taxon>
        <taxon>Actinomycetota</taxon>
        <taxon>Actinomycetes</taxon>
        <taxon>Mycobacteriales</taxon>
        <taxon>Mycobacteriaceae</taxon>
        <taxon>Mycobacterium</taxon>
    </lineage>
</organism>
<evidence type="ECO:0000313" key="4">
    <source>
        <dbReference type="Proteomes" id="UP001229081"/>
    </source>
</evidence>